<dbReference type="Pfam" id="PF08281">
    <property type="entry name" value="Sigma70_r4_2"/>
    <property type="match status" value="1"/>
</dbReference>
<keyword evidence="2" id="KW-0805">Transcription regulation</keyword>
<evidence type="ECO:0000256" key="3">
    <source>
        <dbReference type="ARBA" id="ARBA00023082"/>
    </source>
</evidence>
<protein>
    <recommendedName>
        <fullName evidence="11">RNA polymerase subunit sigma</fullName>
    </recommendedName>
</protein>
<reference evidence="9 10" key="1">
    <citation type="submission" date="2015-09" db="EMBL/GenBank/DDBJ databases">
        <title>Sorangium comparison.</title>
        <authorList>
            <person name="Zaburannyi N."/>
            <person name="Bunk B."/>
            <person name="Overmann J."/>
            <person name="Mueller R."/>
        </authorList>
    </citation>
    <scope>NUCLEOTIDE SEQUENCE [LARGE SCALE GENOMIC DNA]</scope>
    <source>
        <strain evidence="9 10">So ce26</strain>
    </source>
</reference>
<evidence type="ECO:0000256" key="1">
    <source>
        <dbReference type="ARBA" id="ARBA00010641"/>
    </source>
</evidence>
<keyword evidence="5" id="KW-0804">Transcription</keyword>
<dbReference type="PANTHER" id="PTHR43133">
    <property type="entry name" value="RNA POLYMERASE ECF-TYPE SIGMA FACTO"/>
    <property type="match status" value="1"/>
</dbReference>
<evidence type="ECO:0000256" key="4">
    <source>
        <dbReference type="ARBA" id="ARBA00023125"/>
    </source>
</evidence>
<evidence type="ECO:0000313" key="9">
    <source>
        <dbReference type="EMBL" id="AUX45734.1"/>
    </source>
</evidence>
<dbReference type="AlphaFoldDB" id="A0A2L0F2E5"/>
<evidence type="ECO:0000256" key="5">
    <source>
        <dbReference type="ARBA" id="ARBA00023163"/>
    </source>
</evidence>
<accession>A0A2L0F2E5</accession>
<dbReference type="GO" id="GO:0003677">
    <property type="term" value="F:DNA binding"/>
    <property type="evidence" value="ECO:0007669"/>
    <property type="project" value="UniProtKB-KW"/>
</dbReference>
<dbReference type="GO" id="GO:0016987">
    <property type="term" value="F:sigma factor activity"/>
    <property type="evidence" value="ECO:0007669"/>
    <property type="project" value="UniProtKB-KW"/>
</dbReference>
<dbReference type="InterPro" id="IPR007627">
    <property type="entry name" value="RNA_pol_sigma70_r2"/>
</dbReference>
<organism evidence="9 10">
    <name type="scientific">Sorangium cellulosum</name>
    <name type="common">Polyangium cellulosum</name>
    <dbReference type="NCBI Taxonomy" id="56"/>
    <lineage>
        <taxon>Bacteria</taxon>
        <taxon>Pseudomonadati</taxon>
        <taxon>Myxococcota</taxon>
        <taxon>Polyangia</taxon>
        <taxon>Polyangiales</taxon>
        <taxon>Polyangiaceae</taxon>
        <taxon>Sorangium</taxon>
    </lineage>
</organism>
<dbReference type="PANTHER" id="PTHR43133:SF8">
    <property type="entry name" value="RNA POLYMERASE SIGMA FACTOR HI_1459-RELATED"/>
    <property type="match status" value="1"/>
</dbReference>
<dbReference type="Proteomes" id="UP000238348">
    <property type="component" value="Chromosome"/>
</dbReference>
<keyword evidence="4" id="KW-0238">DNA-binding</keyword>
<dbReference type="InterPro" id="IPR013325">
    <property type="entry name" value="RNA_pol_sigma_r2"/>
</dbReference>
<evidence type="ECO:0000259" key="7">
    <source>
        <dbReference type="Pfam" id="PF04542"/>
    </source>
</evidence>
<sequence length="282" mass="31309">MQQPLEHAPHLGRPSFETVYTVGLSFLRQALRWLGVAERDVDDVLQDVMIAAYHALDSFDPGRGAGEERSAPRLPAHEPGPAQGAPRAATPLWEPLKRWLFGIAWRQAGHYRDRAYRRREVAVGAGTSWPFDHADPGLSSEQLLAREQSGQLVGRLLGALDLDRQHILILHDLLEVSIADIARDLMEKENTVRNRLRLAREDFRVAVKRMNAEERRALGGALRLPVAERSRAVDAEALMSAARTIPEVPDATRRRLWIAVTRATRSAHAAGSGTRAHAAPPL</sequence>
<feature type="domain" description="RNA polymerase sigma factor 70 region 4 type 2" evidence="8">
    <location>
        <begin position="152"/>
        <end position="201"/>
    </location>
</feature>
<dbReference type="RefSeq" id="WP_104984070.1">
    <property type="nucleotide sequence ID" value="NZ_CP012673.1"/>
</dbReference>
<dbReference type="SUPFAM" id="SSF88659">
    <property type="entry name" value="Sigma3 and sigma4 domains of RNA polymerase sigma factors"/>
    <property type="match status" value="1"/>
</dbReference>
<evidence type="ECO:0000313" key="10">
    <source>
        <dbReference type="Proteomes" id="UP000238348"/>
    </source>
</evidence>
<feature type="region of interest" description="Disordered" evidence="6">
    <location>
        <begin position="61"/>
        <end position="88"/>
    </location>
</feature>
<dbReference type="EMBL" id="CP012673">
    <property type="protein sequence ID" value="AUX45734.1"/>
    <property type="molecule type" value="Genomic_DNA"/>
</dbReference>
<dbReference type="OrthoDB" id="5500990at2"/>
<dbReference type="Gene3D" id="1.10.1740.10">
    <property type="match status" value="1"/>
</dbReference>
<proteinExistence type="inferred from homology"/>
<evidence type="ECO:0008006" key="11">
    <source>
        <dbReference type="Google" id="ProtNLM"/>
    </source>
</evidence>
<evidence type="ECO:0000256" key="6">
    <source>
        <dbReference type="SAM" id="MobiDB-lite"/>
    </source>
</evidence>
<evidence type="ECO:0000256" key="2">
    <source>
        <dbReference type="ARBA" id="ARBA00023015"/>
    </source>
</evidence>
<dbReference type="SUPFAM" id="SSF88946">
    <property type="entry name" value="Sigma2 domain of RNA polymerase sigma factors"/>
    <property type="match status" value="1"/>
</dbReference>
<dbReference type="InterPro" id="IPR039425">
    <property type="entry name" value="RNA_pol_sigma-70-like"/>
</dbReference>
<name>A0A2L0F2E5_SORCE</name>
<dbReference type="Gene3D" id="1.10.10.10">
    <property type="entry name" value="Winged helix-like DNA-binding domain superfamily/Winged helix DNA-binding domain"/>
    <property type="match status" value="1"/>
</dbReference>
<keyword evidence="3" id="KW-0731">Sigma factor</keyword>
<dbReference type="GO" id="GO:0006352">
    <property type="term" value="P:DNA-templated transcription initiation"/>
    <property type="evidence" value="ECO:0007669"/>
    <property type="project" value="InterPro"/>
</dbReference>
<dbReference type="InterPro" id="IPR013249">
    <property type="entry name" value="RNA_pol_sigma70_r4_t2"/>
</dbReference>
<dbReference type="Pfam" id="PF04542">
    <property type="entry name" value="Sigma70_r2"/>
    <property type="match status" value="1"/>
</dbReference>
<dbReference type="InterPro" id="IPR036388">
    <property type="entry name" value="WH-like_DNA-bd_sf"/>
</dbReference>
<comment type="similarity">
    <text evidence="1">Belongs to the sigma-70 factor family. ECF subfamily.</text>
</comment>
<feature type="domain" description="RNA polymerase sigma-70 region 2" evidence="7">
    <location>
        <begin position="29"/>
        <end position="64"/>
    </location>
</feature>
<evidence type="ECO:0000259" key="8">
    <source>
        <dbReference type="Pfam" id="PF08281"/>
    </source>
</evidence>
<gene>
    <name evidence="9" type="ORF">SOCE26_072300</name>
</gene>
<dbReference type="InterPro" id="IPR013324">
    <property type="entry name" value="RNA_pol_sigma_r3/r4-like"/>
</dbReference>